<accession>A0A6B0YLV7</accession>
<feature type="transmembrane region" description="Helical" evidence="1">
    <location>
        <begin position="124"/>
        <end position="144"/>
    </location>
</feature>
<keyword evidence="1" id="KW-1133">Transmembrane helix</keyword>
<name>A0A6B0YLV7_9CHLR</name>
<evidence type="ECO:0000256" key="1">
    <source>
        <dbReference type="SAM" id="Phobius"/>
    </source>
</evidence>
<evidence type="ECO:0000313" key="2">
    <source>
        <dbReference type="EMBL" id="MXY92034.1"/>
    </source>
</evidence>
<dbReference type="EMBL" id="VXRG01000009">
    <property type="protein sequence ID" value="MXY92034.1"/>
    <property type="molecule type" value="Genomic_DNA"/>
</dbReference>
<feature type="transmembrane region" description="Helical" evidence="1">
    <location>
        <begin position="174"/>
        <end position="194"/>
    </location>
</feature>
<feature type="transmembrane region" description="Helical" evidence="1">
    <location>
        <begin position="32"/>
        <end position="50"/>
    </location>
</feature>
<proteinExistence type="predicted"/>
<reference evidence="2" key="1">
    <citation type="submission" date="2019-09" db="EMBL/GenBank/DDBJ databases">
        <title>Characterisation of the sponge microbiome using genome-centric metagenomics.</title>
        <authorList>
            <person name="Engelberts J.P."/>
            <person name="Robbins S.J."/>
            <person name="De Goeij J.M."/>
            <person name="Aranda M."/>
            <person name="Bell S.C."/>
            <person name="Webster N.S."/>
        </authorList>
    </citation>
    <scope>NUCLEOTIDE SEQUENCE</scope>
    <source>
        <strain evidence="2">SB0664_bin_27</strain>
    </source>
</reference>
<gene>
    <name evidence="2" type="ORF">F4Y42_01145</name>
</gene>
<keyword evidence="1" id="KW-0812">Transmembrane</keyword>
<feature type="transmembrane region" description="Helical" evidence="1">
    <location>
        <begin position="214"/>
        <end position="236"/>
    </location>
</feature>
<keyword evidence="1" id="KW-0472">Membrane</keyword>
<dbReference type="AlphaFoldDB" id="A0A6B0YLV7"/>
<comment type="caution">
    <text evidence="2">The sequence shown here is derived from an EMBL/GenBank/DDBJ whole genome shotgun (WGS) entry which is preliminary data.</text>
</comment>
<protein>
    <submittedName>
        <fullName evidence="2">Uncharacterized protein</fullName>
    </submittedName>
</protein>
<organism evidence="2">
    <name type="scientific">Caldilineaceae bacterium SB0664_bin_27</name>
    <dbReference type="NCBI Taxonomy" id="2605260"/>
    <lineage>
        <taxon>Bacteria</taxon>
        <taxon>Bacillati</taxon>
        <taxon>Chloroflexota</taxon>
        <taxon>Caldilineae</taxon>
        <taxon>Caldilineales</taxon>
        <taxon>Caldilineaceae</taxon>
    </lineage>
</organism>
<sequence>MSLHDWLPSPQKMSDAVQLRASGFTETTMRQSLGMVFCLGLLAGFIPFLVNWEQAASVGTALPLARLGAQASLLQETPLDYIAAFIDPIQLGELFQLIAGLPQPLPGWLTAFVSALGEWINWPLRWLAVWIVYGALVMVCNSVLGATCRLQPFFAATGFAAAPLLLIGLSPIPCLGRVCSVIGVVWAFIVYSRANEEVTSLPRLRSLTAVTLPLLFILIVSLSALALFVLFIYLFAAGF</sequence>